<keyword evidence="1 4" id="KW-0812">Transmembrane</keyword>
<organism evidence="5 6">
    <name type="scientific">Rhodoplanes tepidamans</name>
    <name type="common">Rhodoplanes cryptolactis</name>
    <dbReference type="NCBI Taxonomy" id="200616"/>
    <lineage>
        <taxon>Bacteria</taxon>
        <taxon>Pseudomonadati</taxon>
        <taxon>Pseudomonadota</taxon>
        <taxon>Alphaproteobacteria</taxon>
        <taxon>Hyphomicrobiales</taxon>
        <taxon>Nitrobacteraceae</taxon>
        <taxon>Rhodoplanes</taxon>
    </lineage>
</organism>
<protein>
    <submittedName>
        <fullName evidence="5">MFS transporter</fullName>
    </submittedName>
</protein>
<proteinExistence type="predicted"/>
<dbReference type="Gene3D" id="1.20.1250.20">
    <property type="entry name" value="MFS general substrate transporter like domains"/>
    <property type="match status" value="1"/>
</dbReference>
<evidence type="ECO:0000313" key="5">
    <source>
        <dbReference type="EMBL" id="MDC7785176.1"/>
    </source>
</evidence>
<keyword evidence="2 4" id="KW-1133">Transmembrane helix</keyword>
<feature type="transmembrane region" description="Helical" evidence="4">
    <location>
        <begin position="272"/>
        <end position="292"/>
    </location>
</feature>
<evidence type="ECO:0000256" key="1">
    <source>
        <dbReference type="ARBA" id="ARBA00022692"/>
    </source>
</evidence>
<dbReference type="InterPro" id="IPR036259">
    <property type="entry name" value="MFS_trans_sf"/>
</dbReference>
<accession>A0ABT5J6B1</accession>
<reference evidence="5" key="2">
    <citation type="submission" date="2023-02" db="EMBL/GenBank/DDBJ databases">
        <authorList>
            <person name="Rayyan A."/>
            <person name="Meyer T."/>
            <person name="Kyndt J.A."/>
        </authorList>
    </citation>
    <scope>NUCLEOTIDE SEQUENCE</scope>
    <source>
        <strain evidence="5">DSM 9987</strain>
    </source>
</reference>
<feature type="transmembrane region" description="Helical" evidence="4">
    <location>
        <begin position="338"/>
        <end position="356"/>
    </location>
</feature>
<evidence type="ECO:0000313" key="6">
    <source>
        <dbReference type="Proteomes" id="UP001165652"/>
    </source>
</evidence>
<dbReference type="InterPro" id="IPR011701">
    <property type="entry name" value="MFS"/>
</dbReference>
<feature type="transmembrane region" description="Helical" evidence="4">
    <location>
        <begin position="98"/>
        <end position="120"/>
    </location>
</feature>
<feature type="transmembrane region" description="Helical" evidence="4">
    <location>
        <begin position="41"/>
        <end position="61"/>
    </location>
</feature>
<evidence type="ECO:0000256" key="3">
    <source>
        <dbReference type="ARBA" id="ARBA00023136"/>
    </source>
</evidence>
<dbReference type="SUPFAM" id="SSF103473">
    <property type="entry name" value="MFS general substrate transporter"/>
    <property type="match status" value="1"/>
</dbReference>
<dbReference type="Proteomes" id="UP001165652">
    <property type="component" value="Unassembled WGS sequence"/>
</dbReference>
<feature type="transmembrane region" description="Helical" evidence="4">
    <location>
        <begin position="298"/>
        <end position="317"/>
    </location>
</feature>
<dbReference type="Pfam" id="PF07690">
    <property type="entry name" value="MFS_1"/>
    <property type="match status" value="1"/>
</dbReference>
<sequence length="391" mass="39111">MITRNLVAALGAAQLVLWGVTYYLVGVLGDAMAADLGWSRTAVHGGFALALVVMGLASAPVGRAVDRLGGARIMTAGSLLAALGCAGLAATAGPISYLAAWACLGLAMRMTLYEAAFAALVRIGGGAARPAISQITLLGGLASTVFWPIGATLADVFGWRGAALGYALFALATVPIHRAIPDTRAIDRPAEGAAAPAPRAATPRDFRIAALLYGTGVTVTSFLAAGLSAHMIGMIAGLGLAAGLAVWLSTLRGIGQSAARLAEVLLGARTDPLRLGTLAAALLPLGFMVGLLGGVAPLAAAVFALAYGAGNGLLTIVRGTQPLVLFDPRTYGALVGRLMTASFFVSAVAPVAYAAVIDAYGAAAALIASAVLGCIGLACSAAMLVRFGRTD</sequence>
<dbReference type="RefSeq" id="WP_272776025.1">
    <property type="nucleotide sequence ID" value="NZ_JAQQLI010000006.1"/>
</dbReference>
<reference evidence="5" key="1">
    <citation type="journal article" date="2023" name="Microbiol Resour">
        <title>Genome Sequences of Rhodoplanes serenus and Two Thermotolerant Strains, Rhodoplanes tepidamans and 'Rhodoplanes cryptolactis,' Further Refine the Genus.</title>
        <authorList>
            <person name="Rayyan A.A."/>
            <person name="Kyndt J.A."/>
        </authorList>
    </citation>
    <scope>NUCLEOTIDE SEQUENCE</scope>
    <source>
        <strain evidence="5">DSM 9987</strain>
    </source>
</reference>
<feature type="transmembrane region" description="Helical" evidence="4">
    <location>
        <begin position="7"/>
        <end position="29"/>
    </location>
</feature>
<evidence type="ECO:0000256" key="2">
    <source>
        <dbReference type="ARBA" id="ARBA00022989"/>
    </source>
</evidence>
<feature type="transmembrane region" description="Helical" evidence="4">
    <location>
        <begin position="231"/>
        <end position="251"/>
    </location>
</feature>
<keyword evidence="6" id="KW-1185">Reference proteome</keyword>
<gene>
    <name evidence="5" type="ORF">PQJ73_05730</name>
</gene>
<feature type="transmembrane region" description="Helical" evidence="4">
    <location>
        <begin position="362"/>
        <end position="385"/>
    </location>
</feature>
<feature type="transmembrane region" description="Helical" evidence="4">
    <location>
        <begin position="73"/>
        <end position="92"/>
    </location>
</feature>
<keyword evidence="3 4" id="KW-0472">Membrane</keyword>
<evidence type="ECO:0000256" key="4">
    <source>
        <dbReference type="SAM" id="Phobius"/>
    </source>
</evidence>
<feature type="transmembrane region" description="Helical" evidence="4">
    <location>
        <begin position="157"/>
        <end position="176"/>
    </location>
</feature>
<comment type="caution">
    <text evidence="5">The sequence shown here is derived from an EMBL/GenBank/DDBJ whole genome shotgun (WGS) entry which is preliminary data.</text>
</comment>
<feature type="transmembrane region" description="Helical" evidence="4">
    <location>
        <begin position="208"/>
        <end position="225"/>
    </location>
</feature>
<name>A0ABT5J6B1_RHOTP</name>
<dbReference type="EMBL" id="JAQQLI010000006">
    <property type="protein sequence ID" value="MDC7785176.1"/>
    <property type="molecule type" value="Genomic_DNA"/>
</dbReference>
<feature type="transmembrane region" description="Helical" evidence="4">
    <location>
        <begin position="132"/>
        <end position="151"/>
    </location>
</feature>